<dbReference type="InterPro" id="IPR026869">
    <property type="entry name" value="EgtC-like"/>
</dbReference>
<sequence>MCRLFGLISPIEKKVEYYMLYARNNFKKQSERHPHGFGFGWYENGAPKIKKSGEKALESDLFDKLAKEVSSQIIIAHIRDASDGAIKEENSHPFSYENFIFAHNGTLHKKDKIFDMLEYPYNKDFTSDGIDSEIYFRFLVQNIKNEKDVILGLQKGIRKIIYLNIGSANFLLSDGERLYAFKYGRSLFYSLMEDCLIVSSEIIGRDKNRWKKFEEGLLLVVDKSLELREIKIE</sequence>
<dbReference type="PROSITE" id="PS51278">
    <property type="entry name" value="GATASE_TYPE_2"/>
    <property type="match status" value="1"/>
</dbReference>
<evidence type="ECO:0000256" key="1">
    <source>
        <dbReference type="ARBA" id="ARBA00022962"/>
    </source>
</evidence>
<dbReference type="AlphaFoldDB" id="B5YC34"/>
<dbReference type="KEGG" id="dth:DICTH_0259"/>
<dbReference type="RefSeq" id="WP_012548422.1">
    <property type="nucleotide sequence ID" value="NC_011297.1"/>
</dbReference>
<accession>B5YC34</accession>
<evidence type="ECO:0000259" key="2">
    <source>
        <dbReference type="PROSITE" id="PS51278"/>
    </source>
</evidence>
<dbReference type="PaxDb" id="309799-DICTH_0259"/>
<dbReference type="PANTHER" id="PTHR42824:SF1">
    <property type="entry name" value="GLUTAMINE AMIDOTRANSFERASE YAFJ-RELATED"/>
    <property type="match status" value="1"/>
</dbReference>
<protein>
    <submittedName>
        <fullName evidence="3">Class II glutamine amidotransferase, putative</fullName>
    </submittedName>
</protein>
<dbReference type="STRING" id="309799.DICTH_0259"/>
<dbReference type="InterPro" id="IPR017932">
    <property type="entry name" value="GATase_2_dom"/>
</dbReference>
<dbReference type="InterPro" id="IPR029055">
    <property type="entry name" value="Ntn_hydrolases_N"/>
</dbReference>
<organism evidence="3 4">
    <name type="scientific">Dictyoglomus thermophilum (strain ATCC 35947 / DSM 3960 / H-6-12)</name>
    <dbReference type="NCBI Taxonomy" id="309799"/>
    <lineage>
        <taxon>Bacteria</taxon>
        <taxon>Pseudomonadati</taxon>
        <taxon>Dictyoglomota</taxon>
        <taxon>Dictyoglomia</taxon>
        <taxon>Dictyoglomales</taxon>
        <taxon>Dictyoglomaceae</taxon>
        <taxon>Dictyoglomus</taxon>
    </lineage>
</organism>
<feature type="domain" description="Glutamine amidotransferase type-2" evidence="2">
    <location>
        <begin position="2"/>
        <end position="224"/>
    </location>
</feature>
<dbReference type="Pfam" id="PF13230">
    <property type="entry name" value="GATase_4"/>
    <property type="match status" value="1"/>
</dbReference>
<gene>
    <name evidence="3" type="ordered locus">DICTH_0259</name>
</gene>
<proteinExistence type="predicted"/>
<evidence type="ECO:0000313" key="3">
    <source>
        <dbReference type="EMBL" id="ACI19790.1"/>
    </source>
</evidence>
<dbReference type="OrthoDB" id="9804310at2"/>
<dbReference type="PANTHER" id="PTHR42824">
    <property type="entry name" value="GLUTAMINE AMIDOTRANSFERASE"/>
    <property type="match status" value="1"/>
</dbReference>
<dbReference type="SUPFAM" id="SSF56235">
    <property type="entry name" value="N-terminal nucleophile aminohydrolases (Ntn hydrolases)"/>
    <property type="match status" value="1"/>
</dbReference>
<keyword evidence="4" id="KW-1185">Reference proteome</keyword>
<dbReference type="GO" id="GO:0016740">
    <property type="term" value="F:transferase activity"/>
    <property type="evidence" value="ECO:0007669"/>
    <property type="project" value="UniProtKB-KW"/>
</dbReference>
<dbReference type="eggNOG" id="COG0121">
    <property type="taxonomic scope" value="Bacteria"/>
</dbReference>
<keyword evidence="1 3" id="KW-0315">Glutamine amidotransferase</keyword>
<reference evidence="3 4" key="1">
    <citation type="journal article" date="2014" name="Genome Announc.">
        <title>Complete Genome Sequence of the Extreme Thermophile Dictyoglomus thermophilum H-6-12.</title>
        <authorList>
            <person name="Coil D.A."/>
            <person name="Badger J.H."/>
            <person name="Forberger H.C."/>
            <person name="Riggs F."/>
            <person name="Madupu R."/>
            <person name="Fedorova N."/>
            <person name="Ward N."/>
            <person name="Robb F.T."/>
            <person name="Eisen J.A."/>
        </authorList>
    </citation>
    <scope>NUCLEOTIDE SEQUENCE [LARGE SCALE GENOMIC DNA]</scope>
    <source>
        <strain evidence="4">ATCC 35947 / DSM 3960 / H-6-12</strain>
    </source>
</reference>
<dbReference type="HOGENOM" id="CLU_042555_2_0_0"/>
<dbReference type="CDD" id="cd01908">
    <property type="entry name" value="YafJ"/>
    <property type="match status" value="1"/>
</dbReference>
<dbReference type="EMBL" id="CP001146">
    <property type="protein sequence ID" value="ACI19790.1"/>
    <property type="molecule type" value="Genomic_DNA"/>
</dbReference>
<evidence type="ECO:0000313" key="4">
    <source>
        <dbReference type="Proteomes" id="UP000001733"/>
    </source>
</evidence>
<dbReference type="Proteomes" id="UP000001733">
    <property type="component" value="Chromosome"/>
</dbReference>
<name>B5YC34_DICT6</name>
<dbReference type="Gene3D" id="3.60.20.10">
    <property type="entry name" value="Glutamine Phosphoribosylpyrophosphate, subunit 1, domain 1"/>
    <property type="match status" value="1"/>
</dbReference>